<proteinExistence type="predicted"/>
<dbReference type="AlphaFoldDB" id="A0A7C6A9Q5"/>
<sequence length="488" mass="54692">MKQKFTEILTRHLFVIRSRLTVHGRLLTVLILCSISFAQWVTTSIDTLTASITRKAITMQALAIDDNQTLHAIWTERTGSGINCIFYSHKAPDSNWTASELVADSTNNDPVLGVEVNSGRVHIAYTRTLSTYPELFYATNQTGNWERIQLTTNDVYDWSPTIAVKGNQAHIAWITIDSLGEYRIAYGIYSSGSWRKEILYGSQLGDFGLGAAPYIALEPEGIPHISYRGGNYGDYHIHHAENPFGDTTWLYEILYTVNANDFSSALAAKRNGELFLVASGNDGWGFPFRTCYLHRPANSPNWEPYQLMTADASATLRGFAMDSNFVHITWERVSGNILTEEIYHCSNYLGHWFNSGIRPDGQTSYGALVIDNCHRGHCLVVSGANIDSQQVYCLHSAPFTGLCENKNSKMLKLKHRGSFIIHPPIQLKLSALGRQGCREVYVYNSCGNLIARIPVRKDNTLFVSEHLLPSGIYIGRYQQSVLTFVIVK</sequence>
<comment type="caution">
    <text evidence="1">The sequence shown here is derived from an EMBL/GenBank/DDBJ whole genome shotgun (WGS) entry which is preliminary data.</text>
</comment>
<dbReference type="EMBL" id="DTLI01000153">
    <property type="protein sequence ID" value="HHS52467.1"/>
    <property type="molecule type" value="Genomic_DNA"/>
</dbReference>
<reference evidence="1" key="1">
    <citation type="journal article" date="2020" name="mSystems">
        <title>Genome- and Community-Level Interaction Insights into Carbon Utilization and Element Cycling Functions of Hydrothermarchaeota in Hydrothermal Sediment.</title>
        <authorList>
            <person name="Zhou Z."/>
            <person name="Liu Y."/>
            <person name="Xu W."/>
            <person name="Pan J."/>
            <person name="Luo Z.H."/>
            <person name="Li M."/>
        </authorList>
    </citation>
    <scope>NUCLEOTIDE SEQUENCE [LARGE SCALE GENOMIC DNA]</scope>
    <source>
        <strain evidence="1">SpSt-876</strain>
    </source>
</reference>
<protein>
    <submittedName>
        <fullName evidence="1">Uncharacterized protein</fullName>
    </submittedName>
</protein>
<gene>
    <name evidence="1" type="ORF">ENW73_06340</name>
</gene>
<accession>A0A7C6A9Q5</accession>
<evidence type="ECO:0000313" key="1">
    <source>
        <dbReference type="EMBL" id="HHS52467.1"/>
    </source>
</evidence>
<name>A0A7C6A9Q5_UNCW3</name>
<organism evidence="1">
    <name type="scientific">candidate division WOR-3 bacterium</name>
    <dbReference type="NCBI Taxonomy" id="2052148"/>
    <lineage>
        <taxon>Bacteria</taxon>
        <taxon>Bacteria division WOR-3</taxon>
    </lineage>
</organism>